<proteinExistence type="predicted"/>
<dbReference type="Proteomes" id="UP000249198">
    <property type="component" value="Unassembled WGS sequence"/>
</dbReference>
<dbReference type="EMBL" id="QFOH01000002">
    <property type="protein sequence ID" value="PZP26452.1"/>
    <property type="molecule type" value="Genomic_DNA"/>
</dbReference>
<evidence type="ECO:0000313" key="2">
    <source>
        <dbReference type="EMBL" id="PZP26452.1"/>
    </source>
</evidence>
<organism evidence="2 3">
    <name type="scientific">Pseudomonas kuykendallii</name>
    <dbReference type="NCBI Taxonomy" id="1007099"/>
    <lineage>
        <taxon>Bacteria</taxon>
        <taxon>Pseudomonadati</taxon>
        <taxon>Pseudomonadota</taxon>
        <taxon>Gammaproteobacteria</taxon>
        <taxon>Pseudomonadales</taxon>
        <taxon>Pseudomonadaceae</taxon>
        <taxon>Pseudomonas</taxon>
    </lineage>
</organism>
<feature type="domain" description="Ig-like" evidence="1">
    <location>
        <begin position="25"/>
        <end position="105"/>
    </location>
</feature>
<dbReference type="AlphaFoldDB" id="A0A2W5F5G3"/>
<dbReference type="InterPro" id="IPR007110">
    <property type="entry name" value="Ig-like_dom"/>
</dbReference>
<sequence length="150" mass="15987">MADTNIDRFDRLTGAVFARLYEAFPVGVDLDVMDFSKVISPGEEYEEVACYAINQGEFFNSAVVWLRDAGFITFGDTTLDNSMVYQCRLTAKALQVLKSTPESIGGETLGGRLGEAVKQGTMGALKTVANEALSRGVGFVVTAAASALNG</sequence>
<name>A0A2W5F5G3_9PSED</name>
<gene>
    <name evidence="2" type="ORF">DI599_02215</name>
</gene>
<dbReference type="RefSeq" id="WP_273229119.1">
    <property type="nucleotide sequence ID" value="NZ_QFOH01000002.1"/>
</dbReference>
<evidence type="ECO:0000313" key="3">
    <source>
        <dbReference type="Proteomes" id="UP000249198"/>
    </source>
</evidence>
<evidence type="ECO:0000259" key="1">
    <source>
        <dbReference type="PROSITE" id="PS50835"/>
    </source>
</evidence>
<reference evidence="2 3" key="1">
    <citation type="submission" date="2017-08" db="EMBL/GenBank/DDBJ databases">
        <title>Infants hospitalized years apart are colonized by the same room-sourced microbial strains.</title>
        <authorList>
            <person name="Brooks B."/>
            <person name="Olm M.R."/>
            <person name="Firek B.A."/>
            <person name="Baker R."/>
            <person name="Thomas B.C."/>
            <person name="Morowitz M.J."/>
            <person name="Banfield J.F."/>
        </authorList>
    </citation>
    <scope>NUCLEOTIDE SEQUENCE [LARGE SCALE GENOMIC DNA]</scope>
    <source>
        <strain evidence="2">S2_009_000_R2_77</strain>
    </source>
</reference>
<dbReference type="PROSITE" id="PS50835">
    <property type="entry name" value="IG_LIKE"/>
    <property type="match status" value="1"/>
</dbReference>
<comment type="caution">
    <text evidence="2">The sequence shown here is derived from an EMBL/GenBank/DDBJ whole genome shotgun (WGS) entry which is preliminary data.</text>
</comment>
<accession>A0A2W5F5G3</accession>
<protein>
    <recommendedName>
        <fullName evidence="1">Ig-like domain-containing protein</fullName>
    </recommendedName>
</protein>